<proteinExistence type="predicted"/>
<dbReference type="InterPro" id="IPR003718">
    <property type="entry name" value="OsmC/Ohr_fam"/>
</dbReference>
<protein>
    <submittedName>
        <fullName evidence="2">OsmC family protein</fullName>
    </submittedName>
</protein>
<feature type="compositionally biased region" description="Polar residues" evidence="1">
    <location>
        <begin position="1"/>
        <end position="18"/>
    </location>
</feature>
<sequence length="248" mass="25868">MRTWSVESSWTTAHTSPEGSRLSRAAMAGSRLGTSRSCQIAGYVRSVPVSPSGRRAPAGLTRRVPLAVDSRSSLASGTTAHDLRSRPMTLTATPATDPTPRLAEISASGRSTGSLSTAVRARQFGFVVAEPASFGGTDEGPNPIEYLLGSLNGCVTVVVETVAAELGVAVEGVETHATGTLDLRGFAGTADVSPHFQTLTLTVTLTTTAGPGELAELQAQVLRRCPVFNLVRDAGVDLREVWQVRPAA</sequence>
<feature type="compositionally biased region" description="Low complexity" evidence="1">
    <location>
        <begin position="89"/>
        <end position="101"/>
    </location>
</feature>
<gene>
    <name evidence="2" type="ORF">FE251_07095</name>
</gene>
<feature type="compositionally biased region" description="Polar residues" evidence="1">
    <location>
        <begin position="70"/>
        <end position="79"/>
    </location>
</feature>
<dbReference type="InterPro" id="IPR036102">
    <property type="entry name" value="OsmC/Ohrsf"/>
</dbReference>
<organism evidence="2 3">
    <name type="scientific">Georgenia wutianyii</name>
    <dbReference type="NCBI Taxonomy" id="2585135"/>
    <lineage>
        <taxon>Bacteria</taxon>
        <taxon>Bacillati</taxon>
        <taxon>Actinomycetota</taxon>
        <taxon>Actinomycetes</taxon>
        <taxon>Micrococcales</taxon>
        <taxon>Bogoriellaceae</taxon>
        <taxon>Georgenia</taxon>
    </lineage>
</organism>
<evidence type="ECO:0000313" key="2">
    <source>
        <dbReference type="EMBL" id="QDB79164.1"/>
    </source>
</evidence>
<keyword evidence="3" id="KW-1185">Reference proteome</keyword>
<dbReference type="InterPro" id="IPR052924">
    <property type="entry name" value="OsmC/Ohr_hydroprdx_reductase"/>
</dbReference>
<feature type="region of interest" description="Disordered" evidence="1">
    <location>
        <begin position="70"/>
        <end position="101"/>
    </location>
</feature>
<dbReference type="InterPro" id="IPR015946">
    <property type="entry name" value="KH_dom-like_a/b"/>
</dbReference>
<dbReference type="Gene3D" id="3.30.300.20">
    <property type="match status" value="1"/>
</dbReference>
<dbReference type="Proteomes" id="UP000313948">
    <property type="component" value="Chromosome"/>
</dbReference>
<dbReference type="EMBL" id="CP040899">
    <property type="protein sequence ID" value="QDB79164.1"/>
    <property type="molecule type" value="Genomic_DNA"/>
</dbReference>
<name>A0ABX5VL41_9MICO</name>
<reference evidence="2 3" key="1">
    <citation type="submission" date="2019-05" db="EMBL/GenBank/DDBJ databases">
        <title>Georgenia *** sp. nov., and Georgenia *** sp. nov., isolated from the intestinal contents of plateau pika (Ochotona curzoniae) in the Qinghai-Tibet plateau of China.</title>
        <authorList>
            <person name="Tian Z."/>
        </authorList>
    </citation>
    <scope>NUCLEOTIDE SEQUENCE [LARGE SCALE GENOMIC DNA]</scope>
    <source>
        <strain evidence="2 3">Z294</strain>
    </source>
</reference>
<dbReference type="PANTHER" id="PTHR35368:SF1">
    <property type="entry name" value="HYDROPEROXIDE REDUCTASE"/>
    <property type="match status" value="1"/>
</dbReference>
<evidence type="ECO:0000256" key="1">
    <source>
        <dbReference type="SAM" id="MobiDB-lite"/>
    </source>
</evidence>
<dbReference type="Pfam" id="PF02566">
    <property type="entry name" value="OsmC"/>
    <property type="match status" value="1"/>
</dbReference>
<feature type="region of interest" description="Disordered" evidence="1">
    <location>
        <begin position="1"/>
        <end position="28"/>
    </location>
</feature>
<dbReference type="PANTHER" id="PTHR35368">
    <property type="entry name" value="HYDROPEROXIDE REDUCTASE"/>
    <property type="match status" value="1"/>
</dbReference>
<accession>A0ABX5VL41</accession>
<dbReference type="SUPFAM" id="SSF82784">
    <property type="entry name" value="OsmC-like"/>
    <property type="match status" value="1"/>
</dbReference>
<evidence type="ECO:0000313" key="3">
    <source>
        <dbReference type="Proteomes" id="UP000313948"/>
    </source>
</evidence>